<dbReference type="CDD" id="cd09917">
    <property type="entry name" value="F-box_SF"/>
    <property type="match status" value="1"/>
</dbReference>
<dbReference type="EMBL" id="KN819421">
    <property type="protein sequence ID" value="KIJ10004.1"/>
    <property type="molecule type" value="Genomic_DNA"/>
</dbReference>
<feature type="region of interest" description="Disordered" evidence="1">
    <location>
        <begin position="729"/>
        <end position="799"/>
    </location>
</feature>
<dbReference type="InterPro" id="IPR001810">
    <property type="entry name" value="F-box_dom"/>
</dbReference>
<dbReference type="AlphaFoldDB" id="A0A0C9SQX8"/>
<sequence>MSFHTLPYDLLFNIAQYLATDDVCNLQATCKSLRTFTLTRPVYRSLAHALLARSRPLPLPAFQRLADLSTQNLIKAVDRANKFEKAWRVRAPRPARSSFSLSASGSTASEGQQQWYTKISAPPNEEIDWLSPITSSYTLCATKSGRVICWDVARDVCLAEWDPRTLAAYYGSGERVPKDSVKGNRSKIAEEDDEDEEDEDEETNGEKKWELWKCRVEFDERAVYFTMARVLEGSYDDDRVMEFVLMKLAFPPDPRDYRTPAASPLLRSLSFTPESHCWLYVLLDWDQHEYVFVDTGVGCLISSNWSCILHEDQIVIHSEEAEAAYQHFYPLNTLRNFSKPRQPSFIVPHTGDIDHEPVSYEPPSKLCQDDLPVISARLAPVRSISKKFVFPDVAPGAVPNAGVSNVTVEYVGAAAGEGVDDDEAHESSPDIGSEQPDEGPLSSVVSVGNLEGETDEEEISVDDESSEYETGEEDLLPQEEAEGSSRAKGKARAEENDVDEEPDLPIPGPSTSAKGKGKLKEVDVEEHGEDENRSGPSSRALNVSSASAQNVPNVLQSLPVIVGASNNTTTSPETLAEPAPNPYPFPPWYPESAHFVRQWWPTLPGVPRLSCTVVLLAAHDPNTHRTRFVLAQHYFRVPIVQDPPSSSASPNSNSNENRDDDEMLHLWYVSTPFEVVCVLDGAADNGHEDDTSDRPRPLVAVDFGHAVWVEYAAEPGGVYGVDASRLVGDPSLVDSDDEVEDDAELSDGLSDDDEDDDEDDEGSGSGPTCAPNGHPRRGGGGTNASTNPHDGDGTIFDPRRHRVPKCLRFVTFPPVFTAVNDGRSKSKARRAREEAVVRTLEIPDELDLDGVETINIDQSQGAVILSVKEGNIFILRYE</sequence>
<dbReference type="PROSITE" id="PS50181">
    <property type="entry name" value="FBOX"/>
    <property type="match status" value="1"/>
</dbReference>
<dbReference type="Proteomes" id="UP000053647">
    <property type="component" value="Unassembled WGS sequence"/>
</dbReference>
<organism evidence="3 4">
    <name type="scientific">Paxillus involutus ATCC 200175</name>
    <dbReference type="NCBI Taxonomy" id="664439"/>
    <lineage>
        <taxon>Eukaryota</taxon>
        <taxon>Fungi</taxon>
        <taxon>Dikarya</taxon>
        <taxon>Basidiomycota</taxon>
        <taxon>Agaricomycotina</taxon>
        <taxon>Agaricomycetes</taxon>
        <taxon>Agaricomycetidae</taxon>
        <taxon>Boletales</taxon>
        <taxon>Paxilineae</taxon>
        <taxon>Paxillaceae</taxon>
        <taxon>Paxillus</taxon>
    </lineage>
</organism>
<reference evidence="4" key="2">
    <citation type="submission" date="2015-01" db="EMBL/GenBank/DDBJ databases">
        <title>Evolutionary Origins and Diversification of the Mycorrhizal Mutualists.</title>
        <authorList>
            <consortium name="DOE Joint Genome Institute"/>
            <consortium name="Mycorrhizal Genomics Consortium"/>
            <person name="Kohler A."/>
            <person name="Kuo A."/>
            <person name="Nagy L.G."/>
            <person name="Floudas D."/>
            <person name="Copeland A."/>
            <person name="Barry K.W."/>
            <person name="Cichocki N."/>
            <person name="Veneault-Fourrey C."/>
            <person name="LaButti K."/>
            <person name="Lindquist E.A."/>
            <person name="Lipzen A."/>
            <person name="Lundell T."/>
            <person name="Morin E."/>
            <person name="Murat C."/>
            <person name="Riley R."/>
            <person name="Ohm R."/>
            <person name="Sun H."/>
            <person name="Tunlid A."/>
            <person name="Henrissat B."/>
            <person name="Grigoriev I.V."/>
            <person name="Hibbett D.S."/>
            <person name="Martin F."/>
        </authorList>
    </citation>
    <scope>NUCLEOTIDE SEQUENCE [LARGE SCALE GENOMIC DNA]</scope>
    <source>
        <strain evidence="4">ATCC 200175</strain>
    </source>
</reference>
<dbReference type="InterPro" id="IPR036047">
    <property type="entry name" value="F-box-like_dom_sf"/>
</dbReference>
<protein>
    <recommendedName>
        <fullName evidence="2">F-box domain-containing protein</fullName>
    </recommendedName>
</protein>
<proteinExistence type="predicted"/>
<name>A0A0C9SQX8_PAXIN</name>
<feature type="compositionally biased region" description="Acidic residues" evidence="1">
    <location>
        <begin position="734"/>
        <end position="762"/>
    </location>
</feature>
<feature type="domain" description="F-box" evidence="2">
    <location>
        <begin position="1"/>
        <end position="46"/>
    </location>
</feature>
<evidence type="ECO:0000259" key="2">
    <source>
        <dbReference type="PROSITE" id="PS50181"/>
    </source>
</evidence>
<gene>
    <name evidence="3" type="ORF">PAXINDRAFT_182076</name>
</gene>
<keyword evidence="4" id="KW-1185">Reference proteome</keyword>
<dbReference type="Pfam" id="PF12937">
    <property type="entry name" value="F-box-like"/>
    <property type="match status" value="1"/>
</dbReference>
<evidence type="ECO:0000313" key="4">
    <source>
        <dbReference type="Proteomes" id="UP000053647"/>
    </source>
</evidence>
<feature type="compositionally biased region" description="Acidic residues" evidence="1">
    <location>
        <begin position="190"/>
        <end position="203"/>
    </location>
</feature>
<dbReference type="PANTHER" id="PTHR35711:SF1">
    <property type="entry name" value="ECTODERMAL, ISOFORM F"/>
    <property type="match status" value="1"/>
</dbReference>
<feature type="compositionally biased region" description="Acidic residues" evidence="1">
    <location>
        <begin position="452"/>
        <end position="482"/>
    </location>
</feature>
<dbReference type="PANTHER" id="PTHR35711">
    <property type="entry name" value="EXPRESSED PROTEIN"/>
    <property type="match status" value="1"/>
</dbReference>
<feature type="region of interest" description="Disordered" evidence="1">
    <location>
        <begin position="176"/>
        <end position="204"/>
    </location>
</feature>
<feature type="region of interest" description="Disordered" evidence="1">
    <location>
        <begin position="419"/>
        <end position="546"/>
    </location>
</feature>
<feature type="compositionally biased region" description="Polar residues" evidence="1">
    <location>
        <begin position="534"/>
        <end position="546"/>
    </location>
</feature>
<dbReference type="HOGENOM" id="CLU_005534_0_0_1"/>
<dbReference type="OrthoDB" id="3202382at2759"/>
<accession>A0A0C9SQX8</accession>
<reference evidence="3 4" key="1">
    <citation type="submission" date="2014-06" db="EMBL/GenBank/DDBJ databases">
        <authorList>
            <consortium name="DOE Joint Genome Institute"/>
            <person name="Kuo A."/>
            <person name="Kohler A."/>
            <person name="Nagy L.G."/>
            <person name="Floudas D."/>
            <person name="Copeland A."/>
            <person name="Barry K.W."/>
            <person name="Cichocki N."/>
            <person name="Veneault-Fourrey C."/>
            <person name="LaButti K."/>
            <person name="Lindquist E.A."/>
            <person name="Lipzen A."/>
            <person name="Lundell T."/>
            <person name="Morin E."/>
            <person name="Murat C."/>
            <person name="Sun H."/>
            <person name="Tunlid A."/>
            <person name="Henrissat B."/>
            <person name="Grigoriev I.V."/>
            <person name="Hibbett D.S."/>
            <person name="Martin F."/>
            <person name="Nordberg H.P."/>
            <person name="Cantor M.N."/>
            <person name="Hua S.X."/>
        </authorList>
    </citation>
    <scope>NUCLEOTIDE SEQUENCE [LARGE SCALE GENOMIC DNA]</scope>
    <source>
        <strain evidence="3 4">ATCC 200175</strain>
    </source>
</reference>
<evidence type="ECO:0000256" key="1">
    <source>
        <dbReference type="SAM" id="MobiDB-lite"/>
    </source>
</evidence>
<dbReference type="SUPFAM" id="SSF81383">
    <property type="entry name" value="F-box domain"/>
    <property type="match status" value="1"/>
</dbReference>
<evidence type="ECO:0000313" key="3">
    <source>
        <dbReference type="EMBL" id="KIJ10004.1"/>
    </source>
</evidence>